<accession>A0A817XE94</accession>
<dbReference type="Proteomes" id="UP000663872">
    <property type="component" value="Unassembled WGS sequence"/>
</dbReference>
<reference evidence="1" key="1">
    <citation type="submission" date="2021-02" db="EMBL/GenBank/DDBJ databases">
        <authorList>
            <person name="Nowell W R."/>
        </authorList>
    </citation>
    <scope>NUCLEOTIDE SEQUENCE</scope>
</reference>
<name>A0A817XE94_9BILA</name>
<gene>
    <name evidence="1" type="ORF">GRG538_LOCUS6959</name>
    <name evidence="2" type="ORF">QYT958_LOCUS32629</name>
</gene>
<evidence type="ECO:0000313" key="3">
    <source>
        <dbReference type="Proteomes" id="UP000663872"/>
    </source>
</evidence>
<dbReference type="EMBL" id="CAJOBR010021504">
    <property type="protein sequence ID" value="CAF4939437.1"/>
    <property type="molecule type" value="Genomic_DNA"/>
</dbReference>
<evidence type="ECO:0000313" key="1">
    <source>
        <dbReference type="EMBL" id="CAF3366944.1"/>
    </source>
</evidence>
<comment type="caution">
    <text evidence="1">The sequence shown here is derived from an EMBL/GenBank/DDBJ whole genome shotgun (WGS) entry which is preliminary data.</text>
</comment>
<sequence length="341" mass="39529">ESSFLHIFEDQISHLAITISDDSRANHIRSLATKIFVTIFVTFKNLTHLGFELDDDFVYPPLSLIDLPSTACYSSNIVELNVRVRNFDDCLCLLDERLSQLNTFIIKIDKIQNSSKTLDNKISFTICINLCSFLEKILYNLKCFSLISTTRTNSYDTRIVPLLHRMSQLEKLTLSLVVKDRNSFIDGTQLHNDILYKMAHLHTFIFDITTRNVIFSQVLIPSSEDVRRTFIERGYHIDCYIDYYSEGINLCHVYSLPFTMKRMYNVTNSFPGGLFMNVRKLSLSDLFIPFEHDFFVKISQGFPLVSQLALLNMWRQQKKLTDEQTCSMSLMPTLLVGHKHV</sequence>
<proteinExistence type="predicted"/>
<protein>
    <submittedName>
        <fullName evidence="1">Uncharacterized protein</fullName>
    </submittedName>
</protein>
<feature type="non-terminal residue" evidence="1">
    <location>
        <position position="1"/>
    </location>
</feature>
<organism evidence="1 3">
    <name type="scientific">Rotaria socialis</name>
    <dbReference type="NCBI Taxonomy" id="392032"/>
    <lineage>
        <taxon>Eukaryota</taxon>
        <taxon>Metazoa</taxon>
        <taxon>Spiralia</taxon>
        <taxon>Gnathifera</taxon>
        <taxon>Rotifera</taxon>
        <taxon>Eurotatoria</taxon>
        <taxon>Bdelloidea</taxon>
        <taxon>Philodinida</taxon>
        <taxon>Philodinidae</taxon>
        <taxon>Rotaria</taxon>
    </lineage>
</organism>
<dbReference type="Proteomes" id="UP000663848">
    <property type="component" value="Unassembled WGS sequence"/>
</dbReference>
<dbReference type="EMBL" id="CAJNYT010000717">
    <property type="protein sequence ID" value="CAF3366944.1"/>
    <property type="molecule type" value="Genomic_DNA"/>
</dbReference>
<evidence type="ECO:0000313" key="2">
    <source>
        <dbReference type="EMBL" id="CAF4939437.1"/>
    </source>
</evidence>
<dbReference type="AlphaFoldDB" id="A0A817XE94"/>